<feature type="compositionally biased region" description="Basic and acidic residues" evidence="1">
    <location>
        <begin position="28"/>
        <end position="38"/>
    </location>
</feature>
<gene>
    <name evidence="2" type="ORF">ACOC_LOCUS1674</name>
</gene>
<evidence type="ECO:0000313" key="4">
    <source>
        <dbReference type="WBParaSite" id="ACOC_0000167301-mRNA-1"/>
    </source>
</evidence>
<dbReference type="OrthoDB" id="5847409at2759"/>
<dbReference type="WBParaSite" id="ACOC_0000167301-mRNA-1">
    <property type="protein sequence ID" value="ACOC_0000167301-mRNA-1"/>
    <property type="gene ID" value="ACOC_0000167301"/>
</dbReference>
<name>A0A0R3PCU0_ANGCS</name>
<dbReference type="Proteomes" id="UP000267027">
    <property type="component" value="Unassembled WGS sequence"/>
</dbReference>
<evidence type="ECO:0000313" key="3">
    <source>
        <dbReference type="Proteomes" id="UP000267027"/>
    </source>
</evidence>
<feature type="region of interest" description="Disordered" evidence="1">
    <location>
        <begin position="1"/>
        <end position="39"/>
    </location>
</feature>
<sequence>MTGAGMSDDEDEENDPQAPDALTDSEEERAKTKGEKLNKFKNRSPKTTINWDSFNSLVGCCEDAVVDNIDEEYDRLIQHLYIGAVKAESSKVPRSKKRLSPETLELIRQRGIARAACNRKLTSELAKQCRQATKEDLKERKAAVLVEAGEAGKSIRKANRSVAICKGKMIALRRPNGAVTASRKAMENSRILLRSLR</sequence>
<organism evidence="4">
    <name type="scientific">Angiostrongylus costaricensis</name>
    <name type="common">Nematode worm</name>
    <dbReference type="NCBI Taxonomy" id="334426"/>
    <lineage>
        <taxon>Eukaryota</taxon>
        <taxon>Metazoa</taxon>
        <taxon>Ecdysozoa</taxon>
        <taxon>Nematoda</taxon>
        <taxon>Chromadorea</taxon>
        <taxon>Rhabditida</taxon>
        <taxon>Rhabditina</taxon>
        <taxon>Rhabditomorpha</taxon>
        <taxon>Strongyloidea</taxon>
        <taxon>Metastrongylidae</taxon>
        <taxon>Angiostrongylus</taxon>
    </lineage>
</organism>
<evidence type="ECO:0000313" key="2">
    <source>
        <dbReference type="EMBL" id="VDM53259.1"/>
    </source>
</evidence>
<keyword evidence="3" id="KW-1185">Reference proteome</keyword>
<reference evidence="2 3" key="2">
    <citation type="submission" date="2018-11" db="EMBL/GenBank/DDBJ databases">
        <authorList>
            <consortium name="Pathogen Informatics"/>
        </authorList>
    </citation>
    <scope>NUCLEOTIDE SEQUENCE [LARGE SCALE GENOMIC DNA]</scope>
    <source>
        <strain evidence="2 3">Costa Rica</strain>
    </source>
</reference>
<accession>A0A0R3PCU0</accession>
<dbReference type="AlphaFoldDB" id="A0A0R3PCU0"/>
<proteinExistence type="predicted"/>
<protein>
    <submittedName>
        <fullName evidence="4">RRP15-like protein</fullName>
    </submittedName>
</protein>
<dbReference type="EMBL" id="UYYA01000267">
    <property type="protein sequence ID" value="VDM53259.1"/>
    <property type="molecule type" value="Genomic_DNA"/>
</dbReference>
<evidence type="ECO:0000256" key="1">
    <source>
        <dbReference type="SAM" id="MobiDB-lite"/>
    </source>
</evidence>
<reference evidence="4" key="1">
    <citation type="submission" date="2017-02" db="UniProtKB">
        <authorList>
            <consortium name="WormBaseParasite"/>
        </authorList>
    </citation>
    <scope>IDENTIFICATION</scope>
</reference>